<proteinExistence type="predicted"/>
<dbReference type="EMBL" id="WNDQ01000050">
    <property type="protein sequence ID" value="KAF1019661.1"/>
    <property type="molecule type" value="Genomic_DNA"/>
</dbReference>
<accession>A0A7V8JP63</accession>
<organism evidence="1 2">
    <name type="scientific">Paracidovorax wautersii</name>
    <dbReference type="NCBI Taxonomy" id="1177982"/>
    <lineage>
        <taxon>Bacteria</taxon>
        <taxon>Pseudomonadati</taxon>
        <taxon>Pseudomonadota</taxon>
        <taxon>Betaproteobacteria</taxon>
        <taxon>Burkholderiales</taxon>
        <taxon>Comamonadaceae</taxon>
        <taxon>Paracidovorax</taxon>
    </lineage>
</organism>
<dbReference type="AlphaFoldDB" id="A0A7V8JP63"/>
<gene>
    <name evidence="1" type="ORF">GAK30_02977</name>
</gene>
<dbReference type="Proteomes" id="UP000461670">
    <property type="component" value="Unassembled WGS sequence"/>
</dbReference>
<evidence type="ECO:0000313" key="2">
    <source>
        <dbReference type="Proteomes" id="UP000461670"/>
    </source>
</evidence>
<comment type="caution">
    <text evidence="1">The sequence shown here is derived from an EMBL/GenBank/DDBJ whole genome shotgun (WGS) entry which is preliminary data.</text>
</comment>
<name>A0A7V8JP63_9BURK</name>
<evidence type="ECO:0000313" key="1">
    <source>
        <dbReference type="EMBL" id="KAF1019661.1"/>
    </source>
</evidence>
<protein>
    <submittedName>
        <fullName evidence="1">Uncharacterized protein</fullName>
    </submittedName>
</protein>
<reference evidence="2" key="1">
    <citation type="journal article" date="2020" name="MBio">
        <title>Horizontal gene transfer to a defensive symbiont with a reduced genome amongst a multipartite beetle microbiome.</title>
        <authorList>
            <person name="Waterworth S.C."/>
            <person name="Florez L.V."/>
            <person name="Rees E.R."/>
            <person name="Hertweck C."/>
            <person name="Kaltenpoth M."/>
            <person name="Kwan J.C."/>
        </authorList>
    </citation>
    <scope>NUCLEOTIDE SEQUENCE [LARGE SCALE GENOMIC DNA]</scope>
</reference>
<sequence>MLRHFDRWALALLIALGLSARWLDDGPSDTQALFDIAAAAVALESGHDR</sequence>